<evidence type="ECO:0000259" key="2">
    <source>
        <dbReference type="Pfam" id="PF02014"/>
    </source>
</evidence>
<dbReference type="PANTHER" id="PTHR45828:SF33">
    <property type="entry name" value="DOMON DOMAIN-CONTAINING PROTEIN"/>
    <property type="match status" value="1"/>
</dbReference>
<feature type="signal peptide" evidence="1">
    <location>
        <begin position="1"/>
        <end position="19"/>
    </location>
</feature>
<dbReference type="GeneID" id="118415620"/>
<name>A0A9J7MR60_BRAFL</name>
<proteinExistence type="predicted"/>
<dbReference type="RefSeq" id="XP_035676220.1">
    <property type="nucleotide sequence ID" value="XM_035820327.1"/>
</dbReference>
<dbReference type="InterPro" id="IPR051237">
    <property type="entry name" value="Ferric-chelate_Red/DefProt"/>
</dbReference>
<sequence>MKWLVLLVFLSWPAGLCSATSVCWLFGAPESACVDIEPDAWSGPQDTPSPYSIQLTYDKDSHNFNVRVAGDEFRSVLLQARRPGSTEPVGTFLPPSQVRPACSYNTGHALVKSLIRSERNGHPRAYLGRADKLSAFKVF</sequence>
<dbReference type="Pfam" id="PF02014">
    <property type="entry name" value="Reeler"/>
    <property type="match status" value="1"/>
</dbReference>
<evidence type="ECO:0000313" key="4">
    <source>
        <dbReference type="RefSeq" id="XP_035676220.1"/>
    </source>
</evidence>
<dbReference type="AlphaFoldDB" id="A0A9J7MR60"/>
<feature type="domain" description="Reelin" evidence="2">
    <location>
        <begin position="33"/>
        <end position="109"/>
    </location>
</feature>
<dbReference type="OrthoDB" id="6418377at2759"/>
<gene>
    <name evidence="4" type="primary">LOC118415620</name>
</gene>
<protein>
    <submittedName>
        <fullName evidence="4">Uncharacterized protein LOC118415620</fullName>
    </submittedName>
</protein>
<organism evidence="3 4">
    <name type="scientific">Branchiostoma floridae</name>
    <name type="common">Florida lancelet</name>
    <name type="synonym">Amphioxus</name>
    <dbReference type="NCBI Taxonomy" id="7739"/>
    <lineage>
        <taxon>Eukaryota</taxon>
        <taxon>Metazoa</taxon>
        <taxon>Chordata</taxon>
        <taxon>Cephalochordata</taxon>
        <taxon>Leptocardii</taxon>
        <taxon>Amphioxiformes</taxon>
        <taxon>Branchiostomatidae</taxon>
        <taxon>Branchiostoma</taxon>
    </lineage>
</organism>
<dbReference type="PANTHER" id="PTHR45828">
    <property type="entry name" value="CYTOCHROME B561/FERRIC REDUCTASE TRANSMEMBRANE"/>
    <property type="match status" value="1"/>
</dbReference>
<reference evidence="3" key="1">
    <citation type="journal article" date="2020" name="Nat. Ecol. Evol.">
        <title>Deeply conserved synteny resolves early events in vertebrate evolution.</title>
        <authorList>
            <person name="Simakov O."/>
            <person name="Marletaz F."/>
            <person name="Yue J.X."/>
            <person name="O'Connell B."/>
            <person name="Jenkins J."/>
            <person name="Brandt A."/>
            <person name="Calef R."/>
            <person name="Tung C.H."/>
            <person name="Huang T.K."/>
            <person name="Schmutz J."/>
            <person name="Satoh N."/>
            <person name="Yu J.K."/>
            <person name="Putnam N.H."/>
            <person name="Green R.E."/>
            <person name="Rokhsar D.S."/>
        </authorList>
    </citation>
    <scope>NUCLEOTIDE SEQUENCE [LARGE SCALE GENOMIC DNA]</scope>
    <source>
        <strain evidence="3">S238N-H82</strain>
    </source>
</reference>
<dbReference type="InterPro" id="IPR002861">
    <property type="entry name" value="Reeler_dom"/>
</dbReference>
<dbReference type="KEGG" id="bfo:118415620"/>
<evidence type="ECO:0000256" key="1">
    <source>
        <dbReference type="SAM" id="SignalP"/>
    </source>
</evidence>
<keyword evidence="1" id="KW-0732">Signal</keyword>
<dbReference type="Proteomes" id="UP000001554">
    <property type="component" value="Chromosome 5"/>
</dbReference>
<accession>A0A9J7MR60</accession>
<reference evidence="4" key="2">
    <citation type="submission" date="2025-08" db="UniProtKB">
        <authorList>
            <consortium name="RefSeq"/>
        </authorList>
    </citation>
    <scope>IDENTIFICATION</scope>
    <source>
        <strain evidence="4">S238N-H82</strain>
        <tissue evidence="4">Testes</tissue>
    </source>
</reference>
<evidence type="ECO:0000313" key="3">
    <source>
        <dbReference type="Proteomes" id="UP000001554"/>
    </source>
</evidence>
<feature type="chain" id="PRO_5039928259" evidence="1">
    <location>
        <begin position="20"/>
        <end position="139"/>
    </location>
</feature>
<keyword evidence="3" id="KW-1185">Reference proteome</keyword>